<organism evidence="2 3">
    <name type="scientific">Deinococcus antarcticus</name>
    <dbReference type="NCBI Taxonomy" id="1298767"/>
    <lineage>
        <taxon>Bacteria</taxon>
        <taxon>Thermotogati</taxon>
        <taxon>Deinococcota</taxon>
        <taxon>Deinococci</taxon>
        <taxon>Deinococcales</taxon>
        <taxon>Deinococcaceae</taxon>
        <taxon>Deinococcus</taxon>
    </lineage>
</organism>
<protein>
    <submittedName>
        <fullName evidence="2">Uncharacterized protein</fullName>
    </submittedName>
</protein>
<evidence type="ECO:0000313" key="2">
    <source>
        <dbReference type="EMBL" id="MFC3859407.1"/>
    </source>
</evidence>
<accession>A0ABV8A4E9</accession>
<gene>
    <name evidence="2" type="ORF">ACFOPQ_01280</name>
</gene>
<proteinExistence type="predicted"/>
<dbReference type="EMBL" id="JBHRZF010000011">
    <property type="protein sequence ID" value="MFC3859407.1"/>
    <property type="molecule type" value="Genomic_DNA"/>
</dbReference>
<sequence length="51" mass="6011">MDQKERERRMREKRLREPSPDEQGRPTSEAGPPPPRKQQQERTGAKAVIRD</sequence>
<keyword evidence="3" id="KW-1185">Reference proteome</keyword>
<feature type="compositionally biased region" description="Basic and acidic residues" evidence="1">
    <location>
        <begin position="38"/>
        <end position="51"/>
    </location>
</feature>
<reference evidence="3" key="1">
    <citation type="journal article" date="2019" name="Int. J. Syst. Evol. Microbiol.">
        <title>The Global Catalogue of Microorganisms (GCM) 10K type strain sequencing project: providing services to taxonomists for standard genome sequencing and annotation.</title>
        <authorList>
            <consortium name="The Broad Institute Genomics Platform"/>
            <consortium name="The Broad Institute Genome Sequencing Center for Infectious Disease"/>
            <person name="Wu L."/>
            <person name="Ma J."/>
        </authorList>
    </citation>
    <scope>NUCLEOTIDE SEQUENCE [LARGE SCALE GENOMIC DNA]</scope>
    <source>
        <strain evidence="3">CCTCC AB 2013263</strain>
    </source>
</reference>
<name>A0ABV8A4E9_9DEIO</name>
<dbReference type="RefSeq" id="WP_380075573.1">
    <property type="nucleotide sequence ID" value="NZ_JBHRZF010000011.1"/>
</dbReference>
<comment type="caution">
    <text evidence="2">The sequence shown here is derived from an EMBL/GenBank/DDBJ whole genome shotgun (WGS) entry which is preliminary data.</text>
</comment>
<feature type="region of interest" description="Disordered" evidence="1">
    <location>
        <begin position="1"/>
        <end position="51"/>
    </location>
</feature>
<evidence type="ECO:0000313" key="3">
    <source>
        <dbReference type="Proteomes" id="UP001595748"/>
    </source>
</evidence>
<dbReference type="Proteomes" id="UP001595748">
    <property type="component" value="Unassembled WGS sequence"/>
</dbReference>
<evidence type="ECO:0000256" key="1">
    <source>
        <dbReference type="SAM" id="MobiDB-lite"/>
    </source>
</evidence>
<feature type="compositionally biased region" description="Basic and acidic residues" evidence="1">
    <location>
        <begin position="1"/>
        <end position="24"/>
    </location>
</feature>